<dbReference type="OrthoDB" id="18302at2759"/>
<dbReference type="OMA" id="FINANSH"/>
<gene>
    <name evidence="3" type="ORF">BVC80_9057g10</name>
</gene>
<comment type="similarity">
    <text evidence="1">Belongs to the RMD1/sif2 family.</text>
</comment>
<protein>
    <recommendedName>
        <fullName evidence="2">DUF155 domain-containing protein</fullName>
    </recommendedName>
</protein>
<feature type="domain" description="DUF155" evidence="2">
    <location>
        <begin position="45"/>
        <end position="213"/>
    </location>
</feature>
<organism evidence="3 4">
    <name type="scientific">Macleaya cordata</name>
    <name type="common">Five-seeded plume-poppy</name>
    <name type="synonym">Bocconia cordata</name>
    <dbReference type="NCBI Taxonomy" id="56857"/>
    <lineage>
        <taxon>Eukaryota</taxon>
        <taxon>Viridiplantae</taxon>
        <taxon>Streptophyta</taxon>
        <taxon>Embryophyta</taxon>
        <taxon>Tracheophyta</taxon>
        <taxon>Spermatophyta</taxon>
        <taxon>Magnoliopsida</taxon>
        <taxon>Ranunculales</taxon>
        <taxon>Papaveraceae</taxon>
        <taxon>Papaveroideae</taxon>
        <taxon>Macleaya</taxon>
    </lineage>
</organism>
<evidence type="ECO:0000256" key="1">
    <source>
        <dbReference type="ARBA" id="ARBA00008306"/>
    </source>
</evidence>
<evidence type="ECO:0000259" key="2">
    <source>
        <dbReference type="Pfam" id="PF02582"/>
    </source>
</evidence>
<proteinExistence type="inferred from homology"/>
<dbReference type="InterPro" id="IPR003734">
    <property type="entry name" value="DUF155"/>
</dbReference>
<accession>A0A200R9Q2</accession>
<dbReference type="InterPro" id="IPR051624">
    <property type="entry name" value="RMD1/Sad1-interacting"/>
</dbReference>
<dbReference type="EMBL" id="MVGT01000186">
    <property type="protein sequence ID" value="OVA19438.1"/>
    <property type="molecule type" value="Genomic_DNA"/>
</dbReference>
<dbReference type="GO" id="GO:0005739">
    <property type="term" value="C:mitochondrion"/>
    <property type="evidence" value="ECO:0007669"/>
    <property type="project" value="UniProtKB-ARBA"/>
</dbReference>
<dbReference type="AlphaFoldDB" id="A0A200R9Q2"/>
<dbReference type="Pfam" id="PF02582">
    <property type="entry name" value="DUF155"/>
    <property type="match status" value="1"/>
</dbReference>
<evidence type="ECO:0000313" key="4">
    <source>
        <dbReference type="Proteomes" id="UP000195402"/>
    </source>
</evidence>
<reference evidence="3 4" key="1">
    <citation type="journal article" date="2017" name="Mol. Plant">
        <title>The Genome of Medicinal Plant Macleaya cordata Provides New Insights into Benzylisoquinoline Alkaloids Metabolism.</title>
        <authorList>
            <person name="Liu X."/>
            <person name="Liu Y."/>
            <person name="Huang P."/>
            <person name="Ma Y."/>
            <person name="Qing Z."/>
            <person name="Tang Q."/>
            <person name="Cao H."/>
            <person name="Cheng P."/>
            <person name="Zheng Y."/>
            <person name="Yuan Z."/>
            <person name="Zhou Y."/>
            <person name="Liu J."/>
            <person name="Tang Z."/>
            <person name="Zhuo Y."/>
            <person name="Zhang Y."/>
            <person name="Yu L."/>
            <person name="Huang J."/>
            <person name="Yang P."/>
            <person name="Peng Q."/>
            <person name="Zhang J."/>
            <person name="Jiang W."/>
            <person name="Zhang Z."/>
            <person name="Lin K."/>
            <person name="Ro D.K."/>
            <person name="Chen X."/>
            <person name="Xiong X."/>
            <person name="Shang Y."/>
            <person name="Huang S."/>
            <person name="Zeng J."/>
        </authorList>
    </citation>
    <scope>NUCLEOTIDE SEQUENCE [LARGE SCALE GENOMIC DNA]</scope>
    <source>
        <strain evidence="4">cv. BLH2017</strain>
        <tissue evidence="3">Root</tissue>
    </source>
</reference>
<dbReference type="InParanoid" id="A0A200R9Q2"/>
<sequence>MCENQVNFVPPTSPVTNHVVLRFINANSHPREPMGSLSGCSYSYMVVFQYGSIVMFNIVDREVTRYLKIIERHASGLLPQMTKDEYEVREKPNLRMLMQGGLDFIMLQRLNIDGIRTIGSVLGQSVALNYYVCQVDGVVAEFTESIRGVEKFITFIRRKKKLYQLVGKANSNLADVRKLGLFERSEIAWKEDVKNSQMWEYLQDKFELTQRFAAKYRLHSN</sequence>
<keyword evidence="4" id="KW-1185">Reference proteome</keyword>
<name>A0A200R9Q2_MACCD</name>
<comment type="caution">
    <text evidence="3">The sequence shown here is derived from an EMBL/GenBank/DDBJ whole genome shotgun (WGS) entry which is preliminary data.</text>
</comment>
<evidence type="ECO:0000313" key="3">
    <source>
        <dbReference type="EMBL" id="OVA19438.1"/>
    </source>
</evidence>
<dbReference type="PANTHER" id="PTHR16255">
    <property type="entry name" value="REQUIRED FOR MEIOTIC NUCLEAR DIVISION PROTEIN 1 HOMOLOG"/>
    <property type="match status" value="1"/>
</dbReference>
<dbReference type="PANTHER" id="PTHR16255:SF6">
    <property type="entry name" value="PROTEIN RETARDED ROOT GROWTH-LIKE"/>
    <property type="match status" value="1"/>
</dbReference>
<dbReference type="Proteomes" id="UP000195402">
    <property type="component" value="Unassembled WGS sequence"/>
</dbReference>